<dbReference type="PANTHER" id="PTHR30454">
    <property type="entry name" value="4-HYDROXY-3-METHYLBUT-2-EN-1-YL DIPHOSPHATE SYNTHASE"/>
    <property type="match status" value="1"/>
</dbReference>
<evidence type="ECO:0000313" key="10">
    <source>
        <dbReference type="EMBL" id="EFK96321.1"/>
    </source>
</evidence>
<keyword evidence="2" id="KW-0004">4Fe-4S</keyword>
<evidence type="ECO:0000256" key="2">
    <source>
        <dbReference type="ARBA" id="ARBA00022485"/>
    </source>
</evidence>
<organism evidence="10">
    <name type="scientific">sediment metagenome</name>
    <dbReference type="NCBI Taxonomy" id="749907"/>
    <lineage>
        <taxon>unclassified sequences</taxon>
        <taxon>metagenomes</taxon>
        <taxon>ecological metagenomes</taxon>
    </lineage>
</organism>
<evidence type="ECO:0000256" key="5">
    <source>
        <dbReference type="ARBA" id="ARBA00023004"/>
    </source>
</evidence>
<dbReference type="Pfam" id="PF04551">
    <property type="entry name" value="GcpE"/>
    <property type="match status" value="1"/>
</dbReference>
<proteinExistence type="predicted"/>
<gene>
    <name evidence="10" type="primary">ispG</name>
    <name evidence="10" type="ORF">LDC_1652</name>
</gene>
<feature type="domain" description="IspG TIM-barrel" evidence="8">
    <location>
        <begin position="1"/>
        <end position="101"/>
    </location>
</feature>
<keyword evidence="3" id="KW-0479">Metal-binding</keyword>
<dbReference type="InterPro" id="IPR004588">
    <property type="entry name" value="IspG_bac-typ"/>
</dbReference>
<dbReference type="Gene3D" id="3.20.20.20">
    <property type="entry name" value="Dihydropteroate synthase-like"/>
    <property type="match status" value="1"/>
</dbReference>
<dbReference type="PANTHER" id="PTHR30454:SF0">
    <property type="entry name" value="4-HYDROXY-3-METHYLBUT-2-EN-1-YL DIPHOSPHATE SYNTHASE (FERREDOXIN), CHLOROPLASTIC"/>
    <property type="match status" value="1"/>
</dbReference>
<comment type="caution">
    <text evidence="10">The sequence shown here is derived from an EMBL/GenBank/DDBJ whole genome shotgun (WGS) entry which is preliminary data.</text>
</comment>
<evidence type="ECO:0000256" key="4">
    <source>
        <dbReference type="ARBA" id="ARBA00023002"/>
    </source>
</evidence>
<keyword evidence="4" id="KW-0560">Oxidoreductase</keyword>
<dbReference type="GO" id="GO:0046872">
    <property type="term" value="F:metal ion binding"/>
    <property type="evidence" value="ECO:0007669"/>
    <property type="project" value="UniProtKB-KW"/>
</dbReference>
<name>D9PJE3_9ZZZZ</name>
<reference evidence="10" key="2">
    <citation type="journal article" date="2011" name="Microb. Ecol.">
        <title>Taxonomic and Functional Metagenomic Profiling of the Microbial Community in the Anoxic Sediment of a Sub-saline Shallow Lake (Laguna de Carrizo, Central Spain).</title>
        <authorList>
            <person name="Ferrer M."/>
            <person name="Guazzaroni M.E."/>
            <person name="Richter M."/>
            <person name="Garcia-Salamanca A."/>
            <person name="Yarza P."/>
            <person name="Suarez-Suarez A."/>
            <person name="Solano J."/>
            <person name="Alcaide M."/>
            <person name="van Dillewijn P."/>
            <person name="Molina-Henares M.A."/>
            <person name="Lopez-Cortes N."/>
            <person name="Al-Ramahi Y."/>
            <person name="Guerrero C."/>
            <person name="Acosta A."/>
            <person name="de Eugenio L.I."/>
            <person name="Martinez V."/>
            <person name="Marques S."/>
            <person name="Rojo F."/>
            <person name="Santero E."/>
            <person name="Genilloud O."/>
            <person name="Perez-Perez J."/>
            <person name="Rossello-Mora R."/>
            <person name="Ramos J.L."/>
        </authorList>
    </citation>
    <scope>NUCLEOTIDE SEQUENCE</scope>
</reference>
<dbReference type="GO" id="GO:0051539">
    <property type="term" value="F:4 iron, 4 sulfur cluster binding"/>
    <property type="evidence" value="ECO:0007669"/>
    <property type="project" value="UniProtKB-KW"/>
</dbReference>
<evidence type="ECO:0000259" key="8">
    <source>
        <dbReference type="Pfam" id="PF04551"/>
    </source>
</evidence>
<feature type="domain" description="IspG C-terminal" evidence="9">
    <location>
        <begin position="117"/>
        <end position="218"/>
    </location>
</feature>
<dbReference type="FunFam" id="3.30.413.10:FF:000012">
    <property type="entry name" value="4-hydroxy-3-methylbut-2-en-1-yl diphosphate synthase (flavodoxin)"/>
    <property type="match status" value="1"/>
</dbReference>
<dbReference type="AlphaFoldDB" id="D9PJE3"/>
<keyword evidence="7" id="KW-0414">Isoprene biosynthesis</keyword>
<evidence type="ECO:0000256" key="1">
    <source>
        <dbReference type="ARBA" id="ARBA00001966"/>
    </source>
</evidence>
<dbReference type="InterPro" id="IPR058579">
    <property type="entry name" value="IspG_C"/>
</dbReference>
<evidence type="ECO:0000256" key="6">
    <source>
        <dbReference type="ARBA" id="ARBA00023014"/>
    </source>
</evidence>
<dbReference type="EMBL" id="ADZX01000512">
    <property type="protein sequence ID" value="EFK96321.1"/>
    <property type="molecule type" value="Genomic_DNA"/>
</dbReference>
<dbReference type="InterPro" id="IPR045854">
    <property type="entry name" value="NO2/SO3_Rdtase_4Fe4S_sf"/>
</dbReference>
<sequence>MLESALESAQFARRLGLKKDKIILSVKMSDLPATLEIYQRLAKECDYALHLGLTEAGSQLQGIVSSTAALAILLQQGIGDTIRVSLTPQPDLPRTTEIAVCKELLQAIRLRHFSPRIISCPGCGRTKKKYFETLNTAIRDYIEKNVTGWKRKYPGVERLSIAIMGCVVNGPGESKFADIGLCLPGAAEQPQAVVFANGCKFKTLQGPRIEKQFLKLLEDYLRNKFQGHKFQGHET</sequence>
<dbReference type="GO" id="GO:0016114">
    <property type="term" value="P:terpenoid biosynthetic process"/>
    <property type="evidence" value="ECO:0007669"/>
    <property type="project" value="InterPro"/>
</dbReference>
<accession>D9PJE3</accession>
<comment type="cofactor">
    <cofactor evidence="1">
        <name>[4Fe-4S] cluster</name>
        <dbReference type="ChEBI" id="CHEBI:49883"/>
    </cofactor>
</comment>
<evidence type="ECO:0000259" key="9">
    <source>
        <dbReference type="Pfam" id="PF26540"/>
    </source>
</evidence>
<dbReference type="SUPFAM" id="SSF56014">
    <property type="entry name" value="Nitrite and sulphite reductase 4Fe-4S domain-like"/>
    <property type="match status" value="1"/>
</dbReference>
<keyword evidence="6" id="KW-0411">Iron-sulfur</keyword>
<dbReference type="GO" id="GO:0019288">
    <property type="term" value="P:isopentenyl diphosphate biosynthetic process, methylerythritol 4-phosphate pathway"/>
    <property type="evidence" value="ECO:0007669"/>
    <property type="project" value="TreeGrafter"/>
</dbReference>
<dbReference type="Pfam" id="PF26540">
    <property type="entry name" value="GcpE_C"/>
    <property type="match status" value="1"/>
</dbReference>
<keyword evidence="5" id="KW-0408">Iron</keyword>
<dbReference type="InterPro" id="IPR011005">
    <property type="entry name" value="Dihydropteroate_synth-like_sf"/>
</dbReference>
<protein>
    <submittedName>
        <fullName evidence="10">4-hydroxy-3-methylbut-2-en-1-yl diphosphate synthase</fullName>
    </submittedName>
</protein>
<dbReference type="Gene3D" id="3.30.413.10">
    <property type="entry name" value="Sulfite Reductase Hemoprotein, domain 1"/>
    <property type="match status" value="1"/>
</dbReference>
<dbReference type="InterPro" id="IPR058578">
    <property type="entry name" value="IspG_TIM"/>
</dbReference>
<evidence type="ECO:0000256" key="7">
    <source>
        <dbReference type="ARBA" id="ARBA00023229"/>
    </source>
</evidence>
<evidence type="ECO:0000256" key="3">
    <source>
        <dbReference type="ARBA" id="ARBA00022723"/>
    </source>
</evidence>
<dbReference type="GO" id="GO:0046429">
    <property type="term" value="F:4-hydroxy-3-methylbut-2-en-1-yl diphosphate synthase activity (ferredoxin)"/>
    <property type="evidence" value="ECO:0007669"/>
    <property type="project" value="InterPro"/>
</dbReference>
<reference evidence="10" key="1">
    <citation type="submission" date="2010-07" db="EMBL/GenBank/DDBJ databases">
        <authorList>
            <consortium name="CONSOLIDER consortium CSD2007-00005"/>
            <person name="Guazzaroni M.-E."/>
            <person name="Richter M."/>
            <person name="Garcia-Salamanca A."/>
            <person name="Yarza P."/>
            <person name="Ferrer M."/>
        </authorList>
    </citation>
    <scope>NUCLEOTIDE SEQUENCE</scope>
</reference>